<gene>
    <name evidence="3" type="ORF">GAZ06_12445</name>
    <name evidence="2" type="ORF">GAZ09_12170</name>
</gene>
<comment type="caution">
    <text evidence="2">The sequence shown here is derived from an EMBL/GenBank/DDBJ whole genome shotgun (WGS) entry which is preliminary data.</text>
</comment>
<name>A0A3E4KF85_PHOVU</name>
<dbReference type="AlphaFoldDB" id="A0A3E4KF85"/>
<evidence type="ECO:0000313" key="4">
    <source>
        <dbReference type="Proteomes" id="UP000468344"/>
    </source>
</evidence>
<evidence type="ECO:0000313" key="5">
    <source>
        <dbReference type="Proteomes" id="UP000483142"/>
    </source>
</evidence>
<dbReference type="InterPro" id="IPR007345">
    <property type="entry name" value="Polysacch_pyruvyl_Trfase"/>
</dbReference>
<reference evidence="4 5" key="1">
    <citation type="journal article" date="2019" name="Nat. Med.">
        <title>A library of human gut bacterial isolates paired with longitudinal multiomics data enables mechanistic microbiome research.</title>
        <authorList>
            <person name="Poyet M."/>
            <person name="Groussin M."/>
            <person name="Gibbons S.M."/>
            <person name="Avila-Pacheco J."/>
            <person name="Jiang X."/>
            <person name="Kearney S.M."/>
            <person name="Perrotta A.R."/>
            <person name="Berdy B."/>
            <person name="Zhao S."/>
            <person name="Lieberman T.D."/>
            <person name="Swanson P.K."/>
            <person name="Smith M."/>
            <person name="Roesemann S."/>
            <person name="Alexander J.E."/>
            <person name="Rich S.A."/>
            <person name="Livny J."/>
            <person name="Vlamakis H."/>
            <person name="Clish C."/>
            <person name="Bullock K."/>
            <person name="Deik A."/>
            <person name="Scott J."/>
            <person name="Pierce K.A."/>
            <person name="Xavier R.J."/>
            <person name="Alm E.J."/>
        </authorList>
    </citation>
    <scope>NUCLEOTIDE SEQUENCE [LARGE SCALE GENOMIC DNA]</scope>
    <source>
        <strain evidence="3 4">BIOML-A140</strain>
        <strain evidence="2 5">BIOML-A141</strain>
    </source>
</reference>
<evidence type="ECO:0000313" key="3">
    <source>
        <dbReference type="EMBL" id="KAB6476978.1"/>
    </source>
</evidence>
<feature type="domain" description="Polysaccharide pyruvyl transferase" evidence="1">
    <location>
        <begin position="99"/>
        <end position="216"/>
    </location>
</feature>
<evidence type="ECO:0000313" key="2">
    <source>
        <dbReference type="EMBL" id="KAB6452218.1"/>
    </source>
</evidence>
<protein>
    <submittedName>
        <fullName evidence="2">Polysaccharide pyruvyl transferase family protein</fullName>
    </submittedName>
</protein>
<dbReference type="GO" id="GO:0016740">
    <property type="term" value="F:transferase activity"/>
    <property type="evidence" value="ECO:0007669"/>
    <property type="project" value="UniProtKB-KW"/>
</dbReference>
<keyword evidence="2" id="KW-0808">Transferase</keyword>
<dbReference type="Pfam" id="PF04230">
    <property type="entry name" value="PS_pyruv_trans"/>
    <property type="match status" value="1"/>
</dbReference>
<evidence type="ECO:0000259" key="1">
    <source>
        <dbReference type="Pfam" id="PF04230"/>
    </source>
</evidence>
<accession>A0A3E4KF85</accession>
<dbReference type="EMBL" id="WDBZ01000023">
    <property type="protein sequence ID" value="KAB6452218.1"/>
    <property type="molecule type" value="Genomic_DNA"/>
</dbReference>
<dbReference type="RefSeq" id="WP_117697366.1">
    <property type="nucleotide sequence ID" value="NZ_CAXTGH010000020.1"/>
</dbReference>
<sequence length="296" mass="33882">MMGKYILAHWCYSGNFGDALNPYLLEKLSGMKVKYCNSFKPDYKVELWQMIKTLLHLHRYNFRLLLPPEDTRPVVLAIGSILSRSRQNYLVWGGGYMDASEKGLGGKYLAVRGPYSAEKLEAEGYPRCNVYGDPALLLPLVYTPKSTTRYRIGIIPHLRDYPEVKKEIPEFKVFHLGGKIETIIDEICGCEFILSTSLHGVIVAHAYGVPALWVKWGYIFTDGIKFSDYFASVDIPIYDGAQFNLNELVHLSYREIPENIRTLMLPHKPLIEVQRGLLQVAPFKVKQNILDRVKYT</sequence>
<dbReference type="EMBL" id="WDBY01000023">
    <property type="protein sequence ID" value="KAB6476978.1"/>
    <property type="molecule type" value="Genomic_DNA"/>
</dbReference>
<dbReference type="Proteomes" id="UP000483142">
    <property type="component" value="Unassembled WGS sequence"/>
</dbReference>
<organism evidence="2 5">
    <name type="scientific">Phocaeicola vulgatus</name>
    <name type="common">Bacteroides vulgatus</name>
    <dbReference type="NCBI Taxonomy" id="821"/>
    <lineage>
        <taxon>Bacteria</taxon>
        <taxon>Pseudomonadati</taxon>
        <taxon>Bacteroidota</taxon>
        <taxon>Bacteroidia</taxon>
        <taxon>Bacteroidales</taxon>
        <taxon>Bacteroidaceae</taxon>
        <taxon>Phocaeicola</taxon>
    </lineage>
</organism>
<proteinExistence type="predicted"/>
<dbReference type="Proteomes" id="UP000468344">
    <property type="component" value="Unassembled WGS sequence"/>
</dbReference>